<evidence type="ECO:0000313" key="6">
    <source>
        <dbReference type="Proteomes" id="UP000436027"/>
    </source>
</evidence>
<dbReference type="RefSeq" id="WP_055872292.1">
    <property type="nucleotide sequence ID" value="NZ_BAAAIN010000004.1"/>
</dbReference>
<dbReference type="AlphaFoldDB" id="A0A4Y4BCN2"/>
<dbReference type="EMBL" id="WAAQ01000001">
    <property type="protein sequence ID" value="KAB1887811.1"/>
    <property type="molecule type" value="Genomic_DNA"/>
</dbReference>
<reference evidence="3 5" key="1">
    <citation type="submission" date="2019-06" db="EMBL/GenBank/DDBJ databases">
        <title>Whole genome shotgun sequence of Microbacterium liquefaciens NBRC 15037.</title>
        <authorList>
            <person name="Hosoyama A."/>
            <person name="Uohara A."/>
            <person name="Ohji S."/>
            <person name="Ichikawa N."/>
        </authorList>
    </citation>
    <scope>NUCLEOTIDE SEQUENCE [LARGE SCALE GENOMIC DNA]</scope>
    <source>
        <strain evidence="3 5">NBRC 15037</strain>
    </source>
</reference>
<protein>
    <recommendedName>
        <fullName evidence="7">Lipoprotein</fullName>
    </recommendedName>
</protein>
<feature type="region of interest" description="Disordered" evidence="1">
    <location>
        <begin position="120"/>
        <end position="144"/>
    </location>
</feature>
<evidence type="ECO:0000313" key="4">
    <source>
        <dbReference type="EMBL" id="KAB1887811.1"/>
    </source>
</evidence>
<keyword evidence="2" id="KW-0732">Signal</keyword>
<reference evidence="4 6" key="2">
    <citation type="submission" date="2019-09" db="EMBL/GenBank/DDBJ databases">
        <title>Whole genome sequencing of Microbacterium maritypicum.</title>
        <authorList>
            <person name="Lenchi N."/>
        </authorList>
    </citation>
    <scope>NUCLEOTIDE SEQUENCE [LARGE SCALE GENOMIC DNA]</scope>
    <source>
        <strain evidence="4 6">DSM 12512</strain>
    </source>
</reference>
<accession>A0A4Y4BCN2</accession>
<evidence type="ECO:0008006" key="7">
    <source>
        <dbReference type="Google" id="ProtNLM"/>
    </source>
</evidence>
<feature type="compositionally biased region" description="Acidic residues" evidence="1">
    <location>
        <begin position="263"/>
        <end position="273"/>
    </location>
</feature>
<feature type="chain" id="PRO_5043204294" description="Lipoprotein" evidence="2">
    <location>
        <begin position="28"/>
        <end position="338"/>
    </location>
</feature>
<organism evidence="3 5">
    <name type="scientific">Microbacterium maritypicum</name>
    <name type="common">Microbacterium liquefaciens</name>
    <dbReference type="NCBI Taxonomy" id="33918"/>
    <lineage>
        <taxon>Bacteria</taxon>
        <taxon>Bacillati</taxon>
        <taxon>Actinomycetota</taxon>
        <taxon>Actinomycetes</taxon>
        <taxon>Micrococcales</taxon>
        <taxon>Microbacteriaceae</taxon>
        <taxon>Microbacterium</taxon>
    </lineage>
</organism>
<dbReference type="Proteomes" id="UP000317410">
    <property type="component" value="Unassembled WGS sequence"/>
</dbReference>
<dbReference type="Proteomes" id="UP000436027">
    <property type="component" value="Unassembled WGS sequence"/>
</dbReference>
<dbReference type="PROSITE" id="PS51257">
    <property type="entry name" value="PROKAR_LIPOPROTEIN"/>
    <property type="match status" value="1"/>
</dbReference>
<evidence type="ECO:0000313" key="5">
    <source>
        <dbReference type="Proteomes" id="UP000317410"/>
    </source>
</evidence>
<comment type="caution">
    <text evidence="3">The sequence shown here is derived from an EMBL/GenBank/DDBJ whole genome shotgun (WGS) entry which is preliminary data.</text>
</comment>
<evidence type="ECO:0000313" key="3">
    <source>
        <dbReference type="EMBL" id="GEC76940.1"/>
    </source>
</evidence>
<proteinExistence type="predicted"/>
<gene>
    <name evidence="4" type="ORF">F6W70_10725</name>
    <name evidence="3" type="ORF">MLI01_30850</name>
</gene>
<sequence>MRSTVPLAALAASAMVFILTGCGGASSDDKLSYEDSPLSQYLSAAWGGDLSQEEQQKKMEKEQAQVEELVAQCMADEGFEYTPNASNGTVISDGGEWEPEKREWVEKYGYGYVNSPFAEQVEENPSEEENSDPNADYVSSLSESEQTAFYETLYGPSPAEDEMAEDGSYEYSWEDAGCQGWAQHEVQGDDITQSEEFSALRTKMEELTTASQESPELADLNAEWASCMADKGEPGFTKQAEAAESIMEEQNKIYETAYGDGSEPVDTEAADFEDPSKSPEMKALGERELKLALIDLDCREKTSFATKSLEIQFALEEKFIAENKTELEAFKAAAEQSK</sequence>
<feature type="region of interest" description="Disordered" evidence="1">
    <location>
        <begin position="258"/>
        <end position="279"/>
    </location>
</feature>
<feature type="signal peptide" evidence="2">
    <location>
        <begin position="1"/>
        <end position="27"/>
    </location>
</feature>
<feature type="compositionally biased region" description="Acidic residues" evidence="1">
    <location>
        <begin position="120"/>
        <end position="131"/>
    </location>
</feature>
<name>A0A4Y4BCN2_MICMQ</name>
<evidence type="ECO:0000256" key="2">
    <source>
        <dbReference type="SAM" id="SignalP"/>
    </source>
</evidence>
<dbReference type="EMBL" id="BJNQ01000030">
    <property type="protein sequence ID" value="GEC76940.1"/>
    <property type="molecule type" value="Genomic_DNA"/>
</dbReference>
<evidence type="ECO:0000256" key="1">
    <source>
        <dbReference type="SAM" id="MobiDB-lite"/>
    </source>
</evidence>